<dbReference type="EMBL" id="LEKV01000060">
    <property type="protein sequence ID" value="KVI11665.1"/>
    <property type="molecule type" value="Genomic_DNA"/>
</dbReference>
<comment type="caution">
    <text evidence="1">The sequence shown here is derived from an EMBL/GenBank/DDBJ whole genome shotgun (WGS) entry which is preliminary data.</text>
</comment>
<keyword evidence="2" id="KW-1185">Reference proteome</keyword>
<dbReference type="AlphaFoldDB" id="A0A103YMC2"/>
<accession>A0A103YMC2</accession>
<dbReference type="Proteomes" id="UP000243975">
    <property type="component" value="Unassembled WGS sequence"/>
</dbReference>
<reference evidence="1 2" key="1">
    <citation type="journal article" date="2016" name="Sci. Rep.">
        <title>The genome sequence of the outbreeding globe artichoke constructed de novo incorporating a phase-aware low-pass sequencing strategy of F1 progeny.</title>
        <authorList>
            <person name="Scaglione D."/>
            <person name="Reyes-Chin-Wo S."/>
            <person name="Acquadro A."/>
            <person name="Froenicke L."/>
            <person name="Portis E."/>
            <person name="Beitel C."/>
            <person name="Tirone M."/>
            <person name="Mauro R."/>
            <person name="Lo Monaco A."/>
            <person name="Mauromicale G."/>
            <person name="Faccioli P."/>
            <person name="Cattivelli L."/>
            <person name="Rieseberg L."/>
            <person name="Michelmore R."/>
            <person name="Lanteri S."/>
        </authorList>
    </citation>
    <scope>NUCLEOTIDE SEQUENCE [LARGE SCALE GENOMIC DNA]</scope>
    <source>
        <strain evidence="1">2C</strain>
    </source>
</reference>
<dbReference type="Gramene" id="KVI11665">
    <property type="protein sequence ID" value="KVI11665"/>
    <property type="gene ID" value="Ccrd_009925"/>
</dbReference>
<proteinExistence type="predicted"/>
<protein>
    <submittedName>
        <fullName evidence="1">Uncharacterized protein</fullName>
    </submittedName>
</protein>
<sequence length="89" mass="10391">MVKLRGRMSKRMHKGRRLNLIEEIKYRSGYPTSKDVISRSLRHPDILMYLAVKEIPKLFPAQMLITLCKLAASIPLMTFFSRQRPSEIS</sequence>
<organism evidence="1 2">
    <name type="scientific">Cynara cardunculus var. scolymus</name>
    <name type="common">Globe artichoke</name>
    <name type="synonym">Cynara scolymus</name>
    <dbReference type="NCBI Taxonomy" id="59895"/>
    <lineage>
        <taxon>Eukaryota</taxon>
        <taxon>Viridiplantae</taxon>
        <taxon>Streptophyta</taxon>
        <taxon>Embryophyta</taxon>
        <taxon>Tracheophyta</taxon>
        <taxon>Spermatophyta</taxon>
        <taxon>Magnoliopsida</taxon>
        <taxon>eudicotyledons</taxon>
        <taxon>Gunneridae</taxon>
        <taxon>Pentapetalae</taxon>
        <taxon>asterids</taxon>
        <taxon>campanulids</taxon>
        <taxon>Asterales</taxon>
        <taxon>Asteraceae</taxon>
        <taxon>Carduoideae</taxon>
        <taxon>Cardueae</taxon>
        <taxon>Carduinae</taxon>
        <taxon>Cynara</taxon>
    </lineage>
</organism>
<gene>
    <name evidence="1" type="ORF">Ccrd_009925</name>
</gene>
<evidence type="ECO:0000313" key="2">
    <source>
        <dbReference type="Proteomes" id="UP000243975"/>
    </source>
</evidence>
<name>A0A103YMC2_CYNCS</name>
<evidence type="ECO:0000313" key="1">
    <source>
        <dbReference type="EMBL" id="KVI11665.1"/>
    </source>
</evidence>